<dbReference type="AlphaFoldDB" id="A0A926EI67"/>
<gene>
    <name evidence="2" type="ORF">H8718_05635</name>
</gene>
<organism evidence="2 3">
    <name type="scientific">Zhenhengia yiwuensis</name>
    <dbReference type="NCBI Taxonomy" id="2763666"/>
    <lineage>
        <taxon>Bacteria</taxon>
        <taxon>Bacillati</taxon>
        <taxon>Bacillota</taxon>
        <taxon>Clostridia</taxon>
        <taxon>Lachnospirales</taxon>
        <taxon>Lachnospiraceae</taxon>
        <taxon>Zhenhengia</taxon>
    </lineage>
</organism>
<evidence type="ECO:0000256" key="1">
    <source>
        <dbReference type="SAM" id="Phobius"/>
    </source>
</evidence>
<keyword evidence="1" id="KW-1133">Transmembrane helix</keyword>
<protein>
    <submittedName>
        <fullName evidence="2">Uncharacterized protein</fullName>
    </submittedName>
</protein>
<keyword evidence="3" id="KW-1185">Reference proteome</keyword>
<dbReference type="EMBL" id="JACRSY010000007">
    <property type="protein sequence ID" value="MBC8579015.1"/>
    <property type="molecule type" value="Genomic_DNA"/>
</dbReference>
<comment type="caution">
    <text evidence="2">The sequence shown here is derived from an EMBL/GenBank/DDBJ whole genome shotgun (WGS) entry which is preliminary data.</text>
</comment>
<dbReference type="Proteomes" id="UP000655830">
    <property type="component" value="Unassembled WGS sequence"/>
</dbReference>
<evidence type="ECO:0000313" key="2">
    <source>
        <dbReference type="EMBL" id="MBC8579015.1"/>
    </source>
</evidence>
<name>A0A926EI67_9FIRM</name>
<proteinExistence type="predicted"/>
<keyword evidence="1" id="KW-0472">Membrane</keyword>
<keyword evidence="1" id="KW-0812">Transmembrane</keyword>
<feature type="transmembrane region" description="Helical" evidence="1">
    <location>
        <begin position="44"/>
        <end position="68"/>
    </location>
</feature>
<dbReference type="RefSeq" id="WP_249332172.1">
    <property type="nucleotide sequence ID" value="NZ_JACRSY010000007.1"/>
</dbReference>
<reference evidence="2" key="1">
    <citation type="submission" date="2020-08" db="EMBL/GenBank/DDBJ databases">
        <title>Genome public.</title>
        <authorList>
            <person name="Liu C."/>
            <person name="Sun Q."/>
        </authorList>
    </citation>
    <scope>NUCLEOTIDE SEQUENCE</scope>
    <source>
        <strain evidence="2">NSJ-12</strain>
    </source>
</reference>
<accession>A0A926EI67</accession>
<sequence>MIKEVFGQDAMTQFMKEVFPEGTEGSTESLEERFGWLDCGFCPILWPVAISIAAVEFGIAGVLVSAALTNSVAELNALAAIIGNTATFEQQSAGKLNALCKCKDRDHNYPCV</sequence>
<evidence type="ECO:0000313" key="3">
    <source>
        <dbReference type="Proteomes" id="UP000655830"/>
    </source>
</evidence>